<dbReference type="InterPro" id="IPR001841">
    <property type="entry name" value="Znf_RING"/>
</dbReference>
<evidence type="ECO:0000256" key="6">
    <source>
        <dbReference type="SAM" id="MobiDB-lite"/>
    </source>
</evidence>
<evidence type="ECO:0000256" key="4">
    <source>
        <dbReference type="ARBA" id="ARBA00023242"/>
    </source>
</evidence>
<dbReference type="EMBL" id="JAUJYN010000001">
    <property type="protein sequence ID" value="KAK1280481.1"/>
    <property type="molecule type" value="Genomic_DNA"/>
</dbReference>
<dbReference type="Gene3D" id="2.60.120.650">
    <property type="entry name" value="Cupin"/>
    <property type="match status" value="1"/>
</dbReference>
<dbReference type="GO" id="GO:0000785">
    <property type="term" value="C:chromatin"/>
    <property type="evidence" value="ECO:0007669"/>
    <property type="project" value="TreeGrafter"/>
</dbReference>
<evidence type="ECO:0000256" key="1">
    <source>
        <dbReference type="ARBA" id="ARBA00004123"/>
    </source>
</evidence>
<feature type="domain" description="JmjC" evidence="8">
    <location>
        <begin position="570"/>
        <end position="876"/>
    </location>
</feature>
<dbReference type="GO" id="GO:0031490">
    <property type="term" value="F:chromatin DNA binding"/>
    <property type="evidence" value="ECO:0007669"/>
    <property type="project" value="TreeGrafter"/>
</dbReference>
<dbReference type="GO" id="GO:0003712">
    <property type="term" value="F:transcription coregulator activity"/>
    <property type="evidence" value="ECO:0007669"/>
    <property type="project" value="TreeGrafter"/>
</dbReference>
<keyword evidence="10" id="KW-1185">Reference proteome</keyword>
<dbReference type="InterPro" id="IPR045109">
    <property type="entry name" value="LSDs-like"/>
</dbReference>
<comment type="subcellular location">
    <subcellularLocation>
        <location evidence="1">Nucleus</location>
    </subcellularLocation>
</comment>
<name>A0AAV9BUV6_ACOGR</name>
<evidence type="ECO:0008006" key="11">
    <source>
        <dbReference type="Google" id="ProtNLM"/>
    </source>
</evidence>
<comment type="similarity">
    <text evidence="2">Belongs to the JARID1 histone demethylase family.</text>
</comment>
<evidence type="ECO:0000256" key="2">
    <source>
        <dbReference type="ARBA" id="ARBA00006801"/>
    </source>
</evidence>
<keyword evidence="4" id="KW-0539">Nucleus</keyword>
<dbReference type="GO" id="GO:0006357">
    <property type="term" value="P:regulation of transcription by RNA polymerase II"/>
    <property type="evidence" value="ECO:0007669"/>
    <property type="project" value="TreeGrafter"/>
</dbReference>
<evidence type="ECO:0000259" key="7">
    <source>
        <dbReference type="PROSITE" id="PS50089"/>
    </source>
</evidence>
<evidence type="ECO:0000256" key="3">
    <source>
        <dbReference type="ARBA" id="ARBA00022723"/>
    </source>
</evidence>
<feature type="region of interest" description="Disordered" evidence="6">
    <location>
        <begin position="1"/>
        <end position="79"/>
    </location>
</feature>
<feature type="domain" description="RING-type" evidence="7">
    <location>
        <begin position="148"/>
        <end position="195"/>
    </location>
</feature>
<protein>
    <recommendedName>
        <fullName evidence="11">Lysine-specific demethylase JMJ25</fullName>
    </recommendedName>
</protein>
<proteinExistence type="inferred from homology"/>
<reference evidence="9" key="1">
    <citation type="journal article" date="2023" name="Nat. Commun.">
        <title>Diploid and tetraploid genomes of Acorus and the evolution of monocots.</title>
        <authorList>
            <person name="Ma L."/>
            <person name="Liu K.W."/>
            <person name="Li Z."/>
            <person name="Hsiao Y.Y."/>
            <person name="Qi Y."/>
            <person name="Fu T."/>
            <person name="Tang G.D."/>
            <person name="Zhang D."/>
            <person name="Sun W.H."/>
            <person name="Liu D.K."/>
            <person name="Li Y."/>
            <person name="Chen G.Z."/>
            <person name="Liu X.D."/>
            <person name="Liao X.Y."/>
            <person name="Jiang Y.T."/>
            <person name="Yu X."/>
            <person name="Hao Y."/>
            <person name="Huang J."/>
            <person name="Zhao X.W."/>
            <person name="Ke S."/>
            <person name="Chen Y.Y."/>
            <person name="Wu W.L."/>
            <person name="Hsu J.L."/>
            <person name="Lin Y.F."/>
            <person name="Huang M.D."/>
            <person name="Li C.Y."/>
            <person name="Huang L."/>
            <person name="Wang Z.W."/>
            <person name="Zhao X."/>
            <person name="Zhong W.Y."/>
            <person name="Peng D.H."/>
            <person name="Ahmad S."/>
            <person name="Lan S."/>
            <person name="Zhang J.S."/>
            <person name="Tsai W.C."/>
            <person name="Van de Peer Y."/>
            <person name="Liu Z.J."/>
        </authorList>
    </citation>
    <scope>NUCLEOTIDE SEQUENCE</scope>
    <source>
        <strain evidence="9">SCP</strain>
    </source>
</reference>
<sequence>MPEDRRPAMEVRPEGSGQSELLRASSLPGPETEPEAGGPRLDEAQTEAPPSECGCGRSRPSVEDEEVTKDLPNAVMVISPGDPPMRGCGGYEGELGLRRHIRSKNVVVPAMVMPADQGSQYLRRCIRSKNVERGPVGQLLVLPYGRSCHQCGKSKVARIILCSRCHAESFCTDCIKEWYTEMSEQEVKTACPVCRGCCSCKTCLNSRFKYGLCKCSNQGRKIRHAHYLICLLLPILKRINLEQRMEVGVEAQIQGRNLSDIQPPQKGSGCIEQITCSKCRTSIIDFHRSCPHCSYDLCLSCCQEIRAECLHAGIVALKLDYCYKKNAMLFCPDASLLASSVTSTEWKVNITNGSISCPPKEHGGCGNGILELRCVFPLNWTQKLEMHAEQIACSYDLPEVFDVSSSCSFCGIDGKEGTNARLREASSREGSSDNYLYCPSLQDTQDEDIEHFQKHWNKGQPVIVRDVLQNPSNLSWEPMTMFRPFLQRGCSELGNDMELVKATDCMDWSEVEISLHEFLKGYMEGRTRWNLLPEMLNIRNWPPPKLFQEHLPTHSAEFIRALPFPDYINPNNGILNLAMKFPEDYVKPDLGPSVHISYGMAEELGHGDSVIKLCCDVSDMVNVLAHTVEVAIPPEQLARIENLKKRHKTRHKKKPLRTFLKQKMLRNLKRQSSFTGRNMKLPDTIDPWHFFGGSMVSQNDLYHSCSCFRFKPDEDEMLLDTRKFCCMTNLCFQEPPIGEKNGLGESRGTSFSSGKKLIANSCGAQWDIFRREDVPKLQEYLKRHCNEFRNICQSFKHAAHPVHDQSVFLDTAHKKRLKEEYHVEPWTLDQHTGEAIIIPAGCPYQIRYVKSCMQVGLDFLSPENVGKCIQLIDELRSQPHNHNEKNVKLEVKKMALYSLDLAIKEIQELTSGAM</sequence>
<gene>
    <name evidence="9" type="ORF">QJS04_geneDACA003206</name>
</gene>
<accession>A0AAV9BUV6</accession>
<dbReference type="InterPro" id="IPR003347">
    <property type="entry name" value="JmjC_dom"/>
</dbReference>
<keyword evidence="5" id="KW-0863">Zinc-finger</keyword>
<dbReference type="GO" id="GO:0008270">
    <property type="term" value="F:zinc ion binding"/>
    <property type="evidence" value="ECO:0007669"/>
    <property type="project" value="UniProtKB-KW"/>
</dbReference>
<dbReference type="PROSITE" id="PS51184">
    <property type="entry name" value="JMJC"/>
    <property type="match status" value="1"/>
</dbReference>
<dbReference type="Pfam" id="PF02373">
    <property type="entry name" value="JmjC"/>
    <property type="match status" value="1"/>
</dbReference>
<organism evidence="9 10">
    <name type="scientific">Acorus gramineus</name>
    <name type="common">Dwarf sweet flag</name>
    <dbReference type="NCBI Taxonomy" id="55184"/>
    <lineage>
        <taxon>Eukaryota</taxon>
        <taxon>Viridiplantae</taxon>
        <taxon>Streptophyta</taxon>
        <taxon>Embryophyta</taxon>
        <taxon>Tracheophyta</taxon>
        <taxon>Spermatophyta</taxon>
        <taxon>Magnoliopsida</taxon>
        <taxon>Liliopsida</taxon>
        <taxon>Acoraceae</taxon>
        <taxon>Acorus</taxon>
    </lineage>
</organism>
<keyword evidence="5" id="KW-0862">Zinc</keyword>
<feature type="compositionally biased region" description="Basic and acidic residues" evidence="6">
    <location>
        <begin position="1"/>
        <end position="13"/>
    </location>
</feature>
<dbReference type="GO" id="GO:0000118">
    <property type="term" value="C:histone deacetylase complex"/>
    <property type="evidence" value="ECO:0007669"/>
    <property type="project" value="TreeGrafter"/>
</dbReference>
<evidence type="ECO:0000313" key="9">
    <source>
        <dbReference type="EMBL" id="KAK1280481.1"/>
    </source>
</evidence>
<evidence type="ECO:0000256" key="5">
    <source>
        <dbReference type="PROSITE-ProRule" id="PRU00175"/>
    </source>
</evidence>
<evidence type="ECO:0000259" key="8">
    <source>
        <dbReference type="PROSITE" id="PS51184"/>
    </source>
</evidence>
<dbReference type="Proteomes" id="UP001179952">
    <property type="component" value="Unassembled WGS sequence"/>
</dbReference>
<dbReference type="SMART" id="SM00558">
    <property type="entry name" value="JmjC"/>
    <property type="match status" value="1"/>
</dbReference>
<comment type="caution">
    <text evidence="9">The sequence shown here is derived from an EMBL/GenBank/DDBJ whole genome shotgun (WGS) entry which is preliminary data.</text>
</comment>
<reference evidence="9" key="2">
    <citation type="submission" date="2023-06" db="EMBL/GenBank/DDBJ databases">
        <authorList>
            <person name="Ma L."/>
            <person name="Liu K.-W."/>
            <person name="Li Z."/>
            <person name="Hsiao Y.-Y."/>
            <person name="Qi Y."/>
            <person name="Fu T."/>
            <person name="Tang G."/>
            <person name="Zhang D."/>
            <person name="Sun W.-H."/>
            <person name="Liu D.-K."/>
            <person name="Li Y."/>
            <person name="Chen G.-Z."/>
            <person name="Liu X.-D."/>
            <person name="Liao X.-Y."/>
            <person name="Jiang Y.-T."/>
            <person name="Yu X."/>
            <person name="Hao Y."/>
            <person name="Huang J."/>
            <person name="Zhao X.-W."/>
            <person name="Ke S."/>
            <person name="Chen Y.-Y."/>
            <person name="Wu W.-L."/>
            <person name="Hsu J.-L."/>
            <person name="Lin Y.-F."/>
            <person name="Huang M.-D."/>
            <person name="Li C.-Y."/>
            <person name="Huang L."/>
            <person name="Wang Z.-W."/>
            <person name="Zhao X."/>
            <person name="Zhong W.-Y."/>
            <person name="Peng D.-H."/>
            <person name="Ahmad S."/>
            <person name="Lan S."/>
            <person name="Zhang J.-S."/>
            <person name="Tsai W.-C."/>
            <person name="Van De Peer Y."/>
            <person name="Liu Z.-J."/>
        </authorList>
    </citation>
    <scope>NUCLEOTIDE SEQUENCE</scope>
    <source>
        <strain evidence="9">SCP</strain>
        <tissue evidence="9">Leaves</tissue>
    </source>
</reference>
<keyword evidence="3" id="KW-0479">Metal-binding</keyword>
<dbReference type="GO" id="GO:0032454">
    <property type="term" value="F:histone H3K9 demethylase activity"/>
    <property type="evidence" value="ECO:0007669"/>
    <property type="project" value="InterPro"/>
</dbReference>
<dbReference type="SUPFAM" id="SSF51197">
    <property type="entry name" value="Clavaminate synthase-like"/>
    <property type="match status" value="1"/>
</dbReference>
<dbReference type="PANTHER" id="PTHR12549:SF42">
    <property type="entry name" value="LYSINE-SPECIFIC DEMETHYLASE JMJ28"/>
    <property type="match status" value="1"/>
</dbReference>
<dbReference type="AlphaFoldDB" id="A0AAV9BUV6"/>
<dbReference type="PROSITE" id="PS50089">
    <property type="entry name" value="ZF_RING_2"/>
    <property type="match status" value="1"/>
</dbReference>
<dbReference type="PANTHER" id="PTHR12549">
    <property type="entry name" value="JMJC DOMAIN-CONTAINING HISTONE DEMETHYLATION PROTEIN"/>
    <property type="match status" value="1"/>
</dbReference>
<evidence type="ECO:0000313" key="10">
    <source>
        <dbReference type="Proteomes" id="UP001179952"/>
    </source>
</evidence>